<proteinExistence type="inferred from homology"/>
<dbReference type="GO" id="GO:0017183">
    <property type="term" value="P:protein histidyl modification to diphthamide"/>
    <property type="evidence" value="ECO:0007669"/>
    <property type="project" value="UniProtKB-UniPathway"/>
</dbReference>
<dbReference type="GO" id="GO:0046872">
    <property type="term" value="F:metal ion binding"/>
    <property type="evidence" value="ECO:0007669"/>
    <property type="project" value="UniProtKB-KW"/>
</dbReference>
<organism evidence="14 15">
    <name type="scientific">Wallemia mellicola</name>
    <dbReference type="NCBI Taxonomy" id="1708541"/>
    <lineage>
        <taxon>Eukaryota</taxon>
        <taxon>Fungi</taxon>
        <taxon>Dikarya</taxon>
        <taxon>Basidiomycota</taxon>
        <taxon>Wallemiomycotina</taxon>
        <taxon>Wallemiomycetes</taxon>
        <taxon>Wallemiales</taxon>
        <taxon>Wallemiaceae</taxon>
        <taxon>Wallemia</taxon>
    </lineage>
</organism>
<protein>
    <recommendedName>
        <fullName evidence="4">2-(3-amino-3-carboxypropyl)histidine synthase subunit 2</fullName>
    </recommendedName>
    <alternativeName>
        <fullName evidence="8">Diphthamide biosynthesis protein 2</fullName>
    </alternativeName>
    <alternativeName>
        <fullName evidence="9">Diphtheria toxin resistance protein 2</fullName>
    </alternativeName>
    <alternativeName>
        <fullName evidence="12">S-adenosyl-L-methionine:L-histidine 3-amino-3-carboxypropyltransferase 2</fullName>
    </alternativeName>
</protein>
<evidence type="ECO:0000256" key="8">
    <source>
        <dbReference type="ARBA" id="ARBA00032573"/>
    </source>
</evidence>
<evidence type="ECO:0000256" key="1">
    <source>
        <dbReference type="ARBA" id="ARBA00001966"/>
    </source>
</evidence>
<keyword evidence="7" id="KW-0411">Iron-sulfur</keyword>
<evidence type="ECO:0000256" key="6">
    <source>
        <dbReference type="ARBA" id="ARBA00023004"/>
    </source>
</evidence>
<evidence type="ECO:0000256" key="7">
    <source>
        <dbReference type="ARBA" id="ARBA00023014"/>
    </source>
</evidence>
<feature type="region of interest" description="Disordered" evidence="13">
    <location>
        <begin position="215"/>
        <end position="236"/>
    </location>
</feature>
<comment type="cofactor">
    <cofactor evidence="1">
        <name>[4Fe-4S] cluster</name>
        <dbReference type="ChEBI" id="CHEBI:49883"/>
    </cofactor>
</comment>
<dbReference type="InterPro" id="IPR042265">
    <property type="entry name" value="DPH1/DPH2_3"/>
</dbReference>
<dbReference type="InterPro" id="IPR042263">
    <property type="entry name" value="DPH1/DPH2_1"/>
</dbReference>
<sequence>MATITNSGEDIISNSLDVTQLDIADDPSNSFEDSFEIPRTVDDILNGGFTRNKIGLQFPDELLHYSVRVFKSLERHLGSDKKLYILADTTYNACCVDEVAAQHVDADVVVHYGHACLEPTARLPVIYVFGKRTIDVDSCVDALSTSLRQKTARETIISTDVAYAWKAQTIADRLSQAVEDNMKVILHGLPPTVAYPAANSGAPAGVKPGEELLQDHEADGSPLGTDSTQEKPTCSDQKQSCGDTCTSCDCTVQQPLSLAQRAVSSEPKKITADESTIIIYIGPPSLKLTNIVLTNRPASIIAFDPTVNSTFEATGTENRLLQRRYAQVNKAKDCDVFGLAVGTLSTASYLPLVKALRAKLQKASKKVYTVAVGKLNPAKLGNFAEIQCWCVIACAENSIVNSKEFHVPVITPFELEMALDTDRIWTGEYVLDFSQLLDPSSKYSLEAHSEGGNDQDEPIFSASTGKFIKHRKFNKDNEMDVPIAEGVDALTLRTTENALQVMNNSAAGAYLQTERSWKGLEVREGQDEPSLLESGRAGVARGYTLPDTLAASESQSKSN</sequence>
<dbReference type="AlphaFoldDB" id="A0A4T0MA28"/>
<evidence type="ECO:0000256" key="11">
    <source>
        <dbReference type="ARBA" id="ARBA00054092"/>
    </source>
</evidence>
<dbReference type="UniPathway" id="UPA00559"/>
<dbReference type="SFLD" id="SFLDF00408">
    <property type="entry name" value="Diphthamide_biosynthesis_famil"/>
    <property type="match status" value="1"/>
</dbReference>
<name>A0A4T0MA28_9BASI</name>
<dbReference type="PANTHER" id="PTHR10762:SF2">
    <property type="entry name" value="2-(3-AMINO-3-CARBOXYPROPYL)HISTIDINE SYNTHASE SUBUNIT 2"/>
    <property type="match status" value="1"/>
</dbReference>
<accession>A0A4T0MA28</accession>
<comment type="subunit">
    <text evidence="10">Component of the 2-(3-amino-3-carboxypropyl)histidine synthase complex composed of DPH1, DPH2, DPH3 and a NADH-dependent reductase, predominantly CBR1.</text>
</comment>
<evidence type="ECO:0000256" key="10">
    <source>
        <dbReference type="ARBA" id="ARBA00034128"/>
    </source>
</evidence>
<evidence type="ECO:0000313" key="15">
    <source>
        <dbReference type="Proteomes" id="UP000305647"/>
    </source>
</evidence>
<dbReference type="Proteomes" id="UP000305647">
    <property type="component" value="Unassembled WGS sequence"/>
</dbReference>
<comment type="pathway">
    <text evidence="2">Protein modification; peptidyl-diphthamide biosynthesis.</text>
</comment>
<evidence type="ECO:0000256" key="9">
    <source>
        <dbReference type="ARBA" id="ARBA00032791"/>
    </source>
</evidence>
<gene>
    <name evidence="14" type="ORF">E3Q10_00201</name>
</gene>
<dbReference type="FunFam" id="3.40.50.11840:FF:000002">
    <property type="entry name" value="2-(3-amino-3-carboxypropyl)histidine synthase subunit 2"/>
    <property type="match status" value="1"/>
</dbReference>
<dbReference type="GO" id="GO:0051536">
    <property type="term" value="F:iron-sulfur cluster binding"/>
    <property type="evidence" value="ECO:0007669"/>
    <property type="project" value="UniProtKB-KW"/>
</dbReference>
<keyword evidence="6" id="KW-0408">Iron</keyword>
<dbReference type="Pfam" id="PF01866">
    <property type="entry name" value="Diphthamide_syn"/>
    <property type="match status" value="2"/>
</dbReference>
<dbReference type="NCBIfam" id="TIGR00322">
    <property type="entry name" value="diphth2_R"/>
    <property type="match status" value="1"/>
</dbReference>
<evidence type="ECO:0000256" key="3">
    <source>
        <dbReference type="ARBA" id="ARBA00006179"/>
    </source>
</evidence>
<dbReference type="FunFam" id="3.40.50.11860:FF:000001">
    <property type="entry name" value="2-(3-amino-3-carboxypropyl)histidine synthase subunit 2"/>
    <property type="match status" value="1"/>
</dbReference>
<dbReference type="InterPro" id="IPR016435">
    <property type="entry name" value="DPH1/DPH2"/>
</dbReference>
<dbReference type="Gene3D" id="3.40.50.11860">
    <property type="entry name" value="Diphthamide synthesis DPH1/DPH2 domain 3"/>
    <property type="match status" value="1"/>
</dbReference>
<comment type="function">
    <text evidence="11">Required for the first step of diphthamide biosynthesis, a post-translational modification of histidine which occurs in elongation factor 2. DPH1 and DPH2 transfer a 3-amino-3-carboxypropyl (ACP) group from S-adenosyl-L-methionine (SAM) to a histidine residue, the reaction is assisted by a reduction system comprising DPH3 and a NADH-dependent reductase, predominantly CBR1. Facilitates the reduction of the catalytic iron-sulfur cluster found in the DPH1 subunit.</text>
</comment>
<evidence type="ECO:0000256" key="12">
    <source>
        <dbReference type="ARBA" id="ARBA00080784"/>
    </source>
</evidence>
<dbReference type="PANTHER" id="PTHR10762">
    <property type="entry name" value="DIPHTHAMIDE BIOSYNTHESIS PROTEIN"/>
    <property type="match status" value="1"/>
</dbReference>
<feature type="region of interest" description="Disordered" evidence="13">
    <location>
        <begin position="523"/>
        <end position="559"/>
    </location>
</feature>
<dbReference type="Gene3D" id="3.40.50.11840">
    <property type="entry name" value="Diphthamide synthesis DPH1/DPH2 domain 1"/>
    <property type="match status" value="1"/>
</dbReference>
<evidence type="ECO:0000313" key="14">
    <source>
        <dbReference type="EMBL" id="TIC34578.1"/>
    </source>
</evidence>
<keyword evidence="5" id="KW-0479">Metal-binding</keyword>
<feature type="compositionally biased region" description="Polar residues" evidence="13">
    <location>
        <begin position="224"/>
        <end position="236"/>
    </location>
</feature>
<evidence type="ECO:0000256" key="5">
    <source>
        <dbReference type="ARBA" id="ARBA00022723"/>
    </source>
</evidence>
<dbReference type="EMBL" id="SPRO01000001">
    <property type="protein sequence ID" value="TIC34578.1"/>
    <property type="molecule type" value="Genomic_DNA"/>
</dbReference>
<comment type="similarity">
    <text evidence="3">Belongs to the DPH1/DPH2 family. DPH2 subfamily.</text>
</comment>
<reference evidence="14 15" key="1">
    <citation type="submission" date="2019-03" db="EMBL/GenBank/DDBJ databases">
        <title>Sequencing 25 genomes of Wallemia mellicola.</title>
        <authorList>
            <person name="Gostincar C."/>
        </authorList>
    </citation>
    <scope>NUCLEOTIDE SEQUENCE [LARGE SCALE GENOMIC DNA]</scope>
    <source>
        <strain evidence="14 15">EXF-8738</strain>
    </source>
</reference>
<dbReference type="GO" id="GO:0090560">
    <property type="term" value="F:2-(3-amino-3-carboxypropyl)histidine synthase activity"/>
    <property type="evidence" value="ECO:0007669"/>
    <property type="project" value="InterPro"/>
</dbReference>
<evidence type="ECO:0000256" key="13">
    <source>
        <dbReference type="SAM" id="MobiDB-lite"/>
    </source>
</evidence>
<evidence type="ECO:0000256" key="4">
    <source>
        <dbReference type="ARBA" id="ARBA00021914"/>
    </source>
</evidence>
<evidence type="ECO:0000256" key="2">
    <source>
        <dbReference type="ARBA" id="ARBA00005156"/>
    </source>
</evidence>
<dbReference type="SFLD" id="SFLDS00032">
    <property type="entry name" value="Radical_SAM_3-amino-3-carboxyp"/>
    <property type="match status" value="1"/>
</dbReference>
<comment type="caution">
    <text evidence="14">The sequence shown here is derived from an EMBL/GenBank/DDBJ whole genome shotgun (WGS) entry which is preliminary data.</text>
</comment>
<dbReference type="SFLD" id="SFLDG01121">
    <property type="entry name" value="Diphthamide_biosynthesis"/>
    <property type="match status" value="1"/>
</dbReference>